<feature type="domain" description="Lysine-specific demethylase 3B PWWP" evidence="1">
    <location>
        <begin position="42"/>
        <end position="107"/>
    </location>
</feature>
<evidence type="ECO:0000313" key="3">
    <source>
        <dbReference type="Proteomes" id="UP000030746"/>
    </source>
</evidence>
<sequence length="170" mass="20262">MIIPDTEILFICPKHEQVLVEFDDCDWHKREWVKVHEVFQIFWVEHTLVWAYRADPNKNQSEVLWPGLSFKPLVDKASLGNSKRKPVEFFLDRYLGLVEEKDFSIYQFDVKAYGHGYWWFGQKFELSKDLKELIVIKGSVLYQAPVGHTVLLDIVLMYMLKKTFIKKFML</sequence>
<accession>V4C5H8</accession>
<dbReference type="OrthoDB" id="1667110at2759"/>
<dbReference type="CTD" id="20238086"/>
<gene>
    <name evidence="2" type="ORF">LOTGIDRAFT_159583</name>
</gene>
<protein>
    <recommendedName>
        <fullName evidence="1">Lysine-specific demethylase 3B PWWP domain-containing protein</fullName>
    </recommendedName>
</protein>
<organism evidence="2 3">
    <name type="scientific">Lottia gigantea</name>
    <name type="common">Giant owl limpet</name>
    <dbReference type="NCBI Taxonomy" id="225164"/>
    <lineage>
        <taxon>Eukaryota</taxon>
        <taxon>Metazoa</taxon>
        <taxon>Spiralia</taxon>
        <taxon>Lophotrochozoa</taxon>
        <taxon>Mollusca</taxon>
        <taxon>Gastropoda</taxon>
        <taxon>Patellogastropoda</taxon>
        <taxon>Lottioidea</taxon>
        <taxon>Lottiidae</taxon>
        <taxon>Lottia</taxon>
    </lineage>
</organism>
<dbReference type="Proteomes" id="UP000030746">
    <property type="component" value="Unassembled WGS sequence"/>
</dbReference>
<dbReference type="Pfam" id="PF22988">
    <property type="entry name" value="PWWP_KDM3B"/>
    <property type="match status" value="1"/>
</dbReference>
<evidence type="ECO:0000313" key="2">
    <source>
        <dbReference type="EMBL" id="ESO96839.1"/>
    </source>
</evidence>
<reference evidence="2 3" key="1">
    <citation type="journal article" date="2013" name="Nature">
        <title>Insights into bilaterian evolution from three spiralian genomes.</title>
        <authorList>
            <person name="Simakov O."/>
            <person name="Marletaz F."/>
            <person name="Cho S.J."/>
            <person name="Edsinger-Gonzales E."/>
            <person name="Havlak P."/>
            <person name="Hellsten U."/>
            <person name="Kuo D.H."/>
            <person name="Larsson T."/>
            <person name="Lv J."/>
            <person name="Arendt D."/>
            <person name="Savage R."/>
            <person name="Osoegawa K."/>
            <person name="de Jong P."/>
            <person name="Grimwood J."/>
            <person name="Chapman J.A."/>
            <person name="Shapiro H."/>
            <person name="Aerts A."/>
            <person name="Otillar R.P."/>
            <person name="Terry A.Y."/>
            <person name="Boore J.L."/>
            <person name="Grigoriev I.V."/>
            <person name="Lindberg D.R."/>
            <person name="Seaver E.C."/>
            <person name="Weisblat D.A."/>
            <person name="Putnam N.H."/>
            <person name="Rokhsar D.S."/>
        </authorList>
    </citation>
    <scope>NUCLEOTIDE SEQUENCE [LARGE SCALE GENOMIC DNA]</scope>
</reference>
<dbReference type="HOGENOM" id="CLU_1572405_0_0_1"/>
<name>V4C5H8_LOTGI</name>
<evidence type="ECO:0000259" key="1">
    <source>
        <dbReference type="Pfam" id="PF22988"/>
    </source>
</evidence>
<dbReference type="GeneID" id="20238086"/>
<dbReference type="EMBL" id="KB201362">
    <property type="protein sequence ID" value="ESO96839.1"/>
    <property type="molecule type" value="Genomic_DNA"/>
</dbReference>
<dbReference type="RefSeq" id="XP_009052338.1">
    <property type="nucleotide sequence ID" value="XM_009054090.1"/>
</dbReference>
<dbReference type="KEGG" id="lgi:LOTGIDRAFT_159583"/>
<dbReference type="InterPro" id="IPR054504">
    <property type="entry name" value="PWWP_KDM3B"/>
</dbReference>
<proteinExistence type="predicted"/>
<keyword evidence="3" id="KW-1185">Reference proteome</keyword>
<dbReference type="AlphaFoldDB" id="V4C5H8"/>